<evidence type="ECO:0000313" key="3">
    <source>
        <dbReference type="Proteomes" id="UP001266305"/>
    </source>
</evidence>
<reference evidence="2 3" key="1">
    <citation type="submission" date="2023-05" db="EMBL/GenBank/DDBJ databases">
        <title>B98-5 Cell Line De Novo Hybrid Assembly: An Optical Mapping Approach.</title>
        <authorList>
            <person name="Kananen K."/>
            <person name="Auerbach J.A."/>
            <person name="Kautto E."/>
            <person name="Blachly J.S."/>
        </authorList>
    </citation>
    <scope>NUCLEOTIDE SEQUENCE [LARGE SCALE GENOMIC DNA]</scope>
    <source>
        <strain evidence="2">B95-8</strain>
        <tissue evidence="2">Cell line</tissue>
    </source>
</reference>
<feature type="region of interest" description="Disordered" evidence="1">
    <location>
        <begin position="1"/>
        <end position="26"/>
    </location>
</feature>
<accession>A0ABQ9W108</accession>
<comment type="caution">
    <text evidence="2">The sequence shown here is derived from an EMBL/GenBank/DDBJ whole genome shotgun (WGS) entry which is preliminary data.</text>
</comment>
<evidence type="ECO:0000313" key="2">
    <source>
        <dbReference type="EMBL" id="KAK2115323.1"/>
    </source>
</evidence>
<evidence type="ECO:0000256" key="1">
    <source>
        <dbReference type="SAM" id="MobiDB-lite"/>
    </source>
</evidence>
<dbReference type="Proteomes" id="UP001266305">
    <property type="component" value="Unassembled WGS sequence"/>
</dbReference>
<protein>
    <submittedName>
        <fullName evidence="2">Uncharacterized protein</fullName>
    </submittedName>
</protein>
<sequence length="156" mass="17339">MREGTKAQGKEVAGAPPPHSHRRPRRVKQCLKKGLGISALDRKCSPYRDLTRFVKALLYQAQQQRFLLHEWLKAPPVIDRFTQASGHQAATQHCTLAHGTNQRQVTEEAETVGVGRKSTGTGDVPTKRRTMCPSSRGWCYHDLGGEQEGWAGGDHT</sequence>
<name>A0ABQ9W108_SAGOE</name>
<proteinExistence type="predicted"/>
<dbReference type="EMBL" id="JASSZA010000003">
    <property type="protein sequence ID" value="KAK2115323.1"/>
    <property type="molecule type" value="Genomic_DNA"/>
</dbReference>
<keyword evidence="3" id="KW-1185">Reference proteome</keyword>
<feature type="region of interest" description="Disordered" evidence="1">
    <location>
        <begin position="101"/>
        <end position="127"/>
    </location>
</feature>
<gene>
    <name evidence="2" type="ORF">P7K49_005949</name>
</gene>
<organism evidence="2 3">
    <name type="scientific">Saguinus oedipus</name>
    <name type="common">Cotton-top tamarin</name>
    <name type="synonym">Oedipomidas oedipus</name>
    <dbReference type="NCBI Taxonomy" id="9490"/>
    <lineage>
        <taxon>Eukaryota</taxon>
        <taxon>Metazoa</taxon>
        <taxon>Chordata</taxon>
        <taxon>Craniata</taxon>
        <taxon>Vertebrata</taxon>
        <taxon>Euteleostomi</taxon>
        <taxon>Mammalia</taxon>
        <taxon>Eutheria</taxon>
        <taxon>Euarchontoglires</taxon>
        <taxon>Primates</taxon>
        <taxon>Haplorrhini</taxon>
        <taxon>Platyrrhini</taxon>
        <taxon>Cebidae</taxon>
        <taxon>Callitrichinae</taxon>
        <taxon>Saguinus</taxon>
    </lineage>
</organism>